<feature type="region of interest" description="Disordered" evidence="1">
    <location>
        <begin position="36"/>
        <end position="58"/>
    </location>
</feature>
<proteinExistence type="predicted"/>
<dbReference type="OrthoDB" id="3056697at2759"/>
<feature type="compositionally biased region" description="Basic and acidic residues" evidence="1">
    <location>
        <begin position="187"/>
        <end position="206"/>
    </location>
</feature>
<feature type="region of interest" description="Disordered" evidence="1">
    <location>
        <begin position="179"/>
        <end position="238"/>
    </location>
</feature>
<name>A0A0C9Y6M4_9AGAR</name>
<feature type="region of interest" description="Disordered" evidence="1">
    <location>
        <begin position="253"/>
        <end position="289"/>
    </location>
</feature>
<protein>
    <submittedName>
        <fullName evidence="2">Uncharacterized protein</fullName>
    </submittedName>
</protein>
<evidence type="ECO:0000313" key="2">
    <source>
        <dbReference type="EMBL" id="KIK05872.1"/>
    </source>
</evidence>
<feature type="compositionally biased region" description="Basic and acidic residues" evidence="1">
    <location>
        <begin position="36"/>
        <end position="53"/>
    </location>
</feature>
<dbReference type="EMBL" id="KN838557">
    <property type="protein sequence ID" value="KIK05872.1"/>
    <property type="molecule type" value="Genomic_DNA"/>
</dbReference>
<sequence length="289" mass="32901">MSPPSPVDFNSRSASIFDDWPNPVWDMEKRRIQEEKEPIERECAEAEAERQEEQEYQTALAASLGLDHAPSTHHDSLPPRPLPIHQYSSMKPDEDPSTFSVLDCPAWPKWVLADSTTALQRLASAPDLDFYNPKDRLWLWADLAYPHEVSKDSYIFFRRRGIRCHDFQKHLDQVLAKPPHQRVNMRGKRDSVNKGLRAKKEKEKRQPPNVMDNNNSDIEFTDVTPRQHTIKHNRSLSPLDGELSACKRLRSTSPIISPIPLSSPLSISETLRSLSPSPNKSISGSSPTP</sequence>
<dbReference type="AlphaFoldDB" id="A0A0C9Y6M4"/>
<accession>A0A0C9Y6M4</accession>
<reference evidence="2 3" key="1">
    <citation type="submission" date="2014-04" db="EMBL/GenBank/DDBJ databases">
        <authorList>
            <consortium name="DOE Joint Genome Institute"/>
            <person name="Kuo A."/>
            <person name="Kohler A."/>
            <person name="Nagy L.G."/>
            <person name="Floudas D."/>
            <person name="Copeland A."/>
            <person name="Barry K.W."/>
            <person name="Cichocki N."/>
            <person name="Veneault-Fourrey C."/>
            <person name="LaButti K."/>
            <person name="Lindquist E.A."/>
            <person name="Lipzen A."/>
            <person name="Lundell T."/>
            <person name="Morin E."/>
            <person name="Murat C."/>
            <person name="Sun H."/>
            <person name="Tunlid A."/>
            <person name="Henrissat B."/>
            <person name="Grigoriev I.V."/>
            <person name="Hibbett D.S."/>
            <person name="Martin F."/>
            <person name="Nordberg H.P."/>
            <person name="Cantor M.N."/>
            <person name="Hua S.X."/>
        </authorList>
    </citation>
    <scope>NUCLEOTIDE SEQUENCE [LARGE SCALE GENOMIC DNA]</scope>
    <source>
        <strain evidence="2 3">LaAM-08-1</strain>
    </source>
</reference>
<keyword evidence="3" id="KW-1185">Reference proteome</keyword>
<evidence type="ECO:0000313" key="3">
    <source>
        <dbReference type="Proteomes" id="UP000054477"/>
    </source>
</evidence>
<organism evidence="2 3">
    <name type="scientific">Laccaria amethystina LaAM-08-1</name>
    <dbReference type="NCBI Taxonomy" id="1095629"/>
    <lineage>
        <taxon>Eukaryota</taxon>
        <taxon>Fungi</taxon>
        <taxon>Dikarya</taxon>
        <taxon>Basidiomycota</taxon>
        <taxon>Agaricomycotina</taxon>
        <taxon>Agaricomycetes</taxon>
        <taxon>Agaricomycetidae</taxon>
        <taxon>Agaricales</taxon>
        <taxon>Agaricineae</taxon>
        <taxon>Hydnangiaceae</taxon>
        <taxon>Laccaria</taxon>
    </lineage>
</organism>
<dbReference type="Proteomes" id="UP000054477">
    <property type="component" value="Unassembled WGS sequence"/>
</dbReference>
<gene>
    <name evidence="2" type="ORF">K443DRAFT_3632</name>
</gene>
<reference evidence="3" key="2">
    <citation type="submission" date="2015-01" db="EMBL/GenBank/DDBJ databases">
        <title>Evolutionary Origins and Diversification of the Mycorrhizal Mutualists.</title>
        <authorList>
            <consortium name="DOE Joint Genome Institute"/>
            <consortium name="Mycorrhizal Genomics Consortium"/>
            <person name="Kohler A."/>
            <person name="Kuo A."/>
            <person name="Nagy L.G."/>
            <person name="Floudas D."/>
            <person name="Copeland A."/>
            <person name="Barry K.W."/>
            <person name="Cichocki N."/>
            <person name="Veneault-Fourrey C."/>
            <person name="LaButti K."/>
            <person name="Lindquist E.A."/>
            <person name="Lipzen A."/>
            <person name="Lundell T."/>
            <person name="Morin E."/>
            <person name="Murat C."/>
            <person name="Riley R."/>
            <person name="Ohm R."/>
            <person name="Sun H."/>
            <person name="Tunlid A."/>
            <person name="Henrissat B."/>
            <person name="Grigoriev I.V."/>
            <person name="Hibbett D.S."/>
            <person name="Martin F."/>
        </authorList>
    </citation>
    <scope>NUCLEOTIDE SEQUENCE [LARGE SCALE GENOMIC DNA]</scope>
    <source>
        <strain evidence="3">LaAM-08-1</strain>
    </source>
</reference>
<evidence type="ECO:0000256" key="1">
    <source>
        <dbReference type="SAM" id="MobiDB-lite"/>
    </source>
</evidence>
<dbReference type="HOGENOM" id="CLU_963338_0_0_1"/>